<accession>A0A8S5T5Y6</accession>
<proteinExistence type="predicted"/>
<evidence type="ECO:0000313" key="1">
    <source>
        <dbReference type="EMBL" id="DAF58419.1"/>
    </source>
</evidence>
<name>A0A8S5T5Y6_9CAUD</name>
<dbReference type="EMBL" id="BK032752">
    <property type="protein sequence ID" value="DAF58419.1"/>
    <property type="molecule type" value="Genomic_DNA"/>
</dbReference>
<organism evidence="1">
    <name type="scientific">Siphoviridae sp. ctL7J9</name>
    <dbReference type="NCBI Taxonomy" id="2827845"/>
    <lineage>
        <taxon>Viruses</taxon>
        <taxon>Duplodnaviria</taxon>
        <taxon>Heunggongvirae</taxon>
        <taxon>Uroviricota</taxon>
        <taxon>Caudoviricetes</taxon>
    </lineage>
</organism>
<reference evidence="1" key="1">
    <citation type="journal article" date="2021" name="Proc. Natl. Acad. Sci. U.S.A.">
        <title>A Catalog of Tens of Thousands of Viruses from Human Metagenomes Reveals Hidden Associations with Chronic Diseases.</title>
        <authorList>
            <person name="Tisza M.J."/>
            <person name="Buck C.B."/>
        </authorList>
    </citation>
    <scope>NUCLEOTIDE SEQUENCE</scope>
    <source>
        <strain evidence="1">CtL7J9</strain>
    </source>
</reference>
<protein>
    <submittedName>
        <fullName evidence="1">Uncharacterized protein</fullName>
    </submittedName>
</protein>
<sequence>MNFTRGAVYVDNRNVAYGDGLKNLIAVVVNNIPGLSIQTVTTSTAYEYNATLNYKGLLFSIRNSSNKIYTKVGSVETSYRYLYSTHLRGTVTFMYSEEGIMSFSMTPLDQDYNGESWTVSIIPIEFKLSDGTTKELFWFKDAMVSEGKIGNIPRFIGAGSYLHNLLIDPDSQIQYSFSISGADAAPVVQAKGKSVAVPATFSNSYGEVVSYNIKGSSPIYFIYPGVVDTLKSSYPGTQVIYIGNVPYIGIDYEYFVRT</sequence>